<dbReference type="PROSITE" id="PS00719">
    <property type="entry name" value="GLYCOSYL_HYDROL_F2_1"/>
    <property type="match status" value="1"/>
</dbReference>
<evidence type="ECO:0000313" key="11">
    <source>
        <dbReference type="Proteomes" id="UP000051451"/>
    </source>
</evidence>
<keyword evidence="11" id="KW-1185">Reference proteome</keyword>
<dbReference type="GeneID" id="98318499"/>
<dbReference type="SUPFAM" id="SSF49303">
    <property type="entry name" value="beta-Galactosidase/glucuronidase domain"/>
    <property type="match status" value="1"/>
</dbReference>
<protein>
    <recommendedName>
        <fullName evidence="3">Beta-glucuronidase</fullName>
        <ecNumber evidence="2">3.2.1.31</ecNumber>
    </recommendedName>
</protein>
<dbReference type="PANTHER" id="PTHR10066">
    <property type="entry name" value="BETA-GLUCURONIDASE"/>
    <property type="match status" value="1"/>
</dbReference>
<name>A0A0R1VN35_9LACO</name>
<keyword evidence="4 6" id="KW-0378">Hydrolase</keyword>
<evidence type="ECO:0000256" key="4">
    <source>
        <dbReference type="ARBA" id="ARBA00022801"/>
    </source>
</evidence>
<dbReference type="FunFam" id="3.20.20.80:FF:000080">
    <property type="entry name" value="Beta-glucuronidase UidA"/>
    <property type="match status" value="1"/>
</dbReference>
<dbReference type="SUPFAM" id="SSF51445">
    <property type="entry name" value="(Trans)glycosidases"/>
    <property type="match status" value="1"/>
</dbReference>
<dbReference type="RefSeq" id="WP_057871232.1">
    <property type="nucleotide sequence ID" value="NZ_AZGB01000009.1"/>
</dbReference>
<evidence type="ECO:0000256" key="5">
    <source>
        <dbReference type="ARBA" id="ARBA00023295"/>
    </source>
</evidence>
<evidence type="ECO:0000259" key="9">
    <source>
        <dbReference type="Pfam" id="PF02837"/>
    </source>
</evidence>
<dbReference type="GO" id="GO:0004566">
    <property type="term" value="F:beta-glucuronidase activity"/>
    <property type="evidence" value="ECO:0007669"/>
    <property type="project" value="UniProtKB-EC"/>
</dbReference>
<dbReference type="PANTHER" id="PTHR10066:SF67">
    <property type="entry name" value="BETA-GLUCURONIDASE"/>
    <property type="match status" value="1"/>
</dbReference>
<dbReference type="EMBL" id="AZGB01000009">
    <property type="protein sequence ID" value="KRM07137.1"/>
    <property type="molecule type" value="Genomic_DNA"/>
</dbReference>
<dbReference type="Pfam" id="PF02836">
    <property type="entry name" value="Glyco_hydro_2_C"/>
    <property type="match status" value="1"/>
</dbReference>
<evidence type="ECO:0000256" key="3">
    <source>
        <dbReference type="ARBA" id="ARBA00016205"/>
    </source>
</evidence>
<accession>A0A0R1VN35</accession>
<evidence type="ECO:0000259" key="8">
    <source>
        <dbReference type="Pfam" id="PF02836"/>
    </source>
</evidence>
<dbReference type="PRINTS" id="PR00132">
    <property type="entry name" value="GLHYDRLASE2"/>
</dbReference>
<evidence type="ECO:0000256" key="1">
    <source>
        <dbReference type="ARBA" id="ARBA00007401"/>
    </source>
</evidence>
<comment type="similarity">
    <text evidence="1 6">Belongs to the glycosyl hydrolase 2 family.</text>
</comment>
<evidence type="ECO:0000256" key="2">
    <source>
        <dbReference type="ARBA" id="ARBA00012761"/>
    </source>
</evidence>
<dbReference type="Pfam" id="PF00703">
    <property type="entry name" value="Glyco_hydro_2"/>
    <property type="match status" value="1"/>
</dbReference>
<organism evidence="10 11">
    <name type="scientific">Liquorilactobacillus ghanensis DSM 18630</name>
    <dbReference type="NCBI Taxonomy" id="1423750"/>
    <lineage>
        <taxon>Bacteria</taxon>
        <taxon>Bacillati</taxon>
        <taxon>Bacillota</taxon>
        <taxon>Bacilli</taxon>
        <taxon>Lactobacillales</taxon>
        <taxon>Lactobacillaceae</taxon>
        <taxon>Liquorilactobacillus</taxon>
    </lineage>
</organism>
<reference evidence="10 11" key="1">
    <citation type="journal article" date="2015" name="Genome Announc.">
        <title>Expanding the biotechnology potential of lactobacilli through comparative genomics of 213 strains and associated genera.</title>
        <authorList>
            <person name="Sun Z."/>
            <person name="Harris H.M."/>
            <person name="McCann A."/>
            <person name="Guo C."/>
            <person name="Argimon S."/>
            <person name="Zhang W."/>
            <person name="Yang X."/>
            <person name="Jeffery I.B."/>
            <person name="Cooney J.C."/>
            <person name="Kagawa T.F."/>
            <person name="Liu W."/>
            <person name="Song Y."/>
            <person name="Salvetti E."/>
            <person name="Wrobel A."/>
            <person name="Rasinkangas P."/>
            <person name="Parkhill J."/>
            <person name="Rea M.C."/>
            <person name="O'Sullivan O."/>
            <person name="Ritari J."/>
            <person name="Douillard F.P."/>
            <person name="Paul Ross R."/>
            <person name="Yang R."/>
            <person name="Briner A.E."/>
            <person name="Felis G.E."/>
            <person name="de Vos W.M."/>
            <person name="Barrangou R."/>
            <person name="Klaenhammer T.R."/>
            <person name="Caufield P.W."/>
            <person name="Cui Y."/>
            <person name="Zhang H."/>
            <person name="O'Toole P.W."/>
        </authorList>
    </citation>
    <scope>NUCLEOTIDE SEQUENCE [LARGE SCALE GENOMIC DNA]</scope>
    <source>
        <strain evidence="10 11">DSM 18630</strain>
    </source>
</reference>
<dbReference type="InterPro" id="IPR008979">
    <property type="entry name" value="Galactose-bd-like_sf"/>
</dbReference>
<dbReference type="EC" id="3.2.1.31" evidence="2"/>
<dbReference type="GO" id="GO:0030246">
    <property type="term" value="F:carbohydrate binding"/>
    <property type="evidence" value="ECO:0007669"/>
    <property type="project" value="TreeGrafter"/>
</dbReference>
<dbReference type="SUPFAM" id="SSF49785">
    <property type="entry name" value="Galactose-binding domain-like"/>
    <property type="match status" value="1"/>
</dbReference>
<keyword evidence="5 6" id="KW-0326">Glycosidase</keyword>
<dbReference type="AlphaFoldDB" id="A0A0R1VN35"/>
<dbReference type="NCBIfam" id="NF007538">
    <property type="entry name" value="PRK10150.1"/>
    <property type="match status" value="1"/>
</dbReference>
<dbReference type="Gene3D" id="2.60.40.10">
    <property type="entry name" value="Immunoglobulins"/>
    <property type="match status" value="1"/>
</dbReference>
<gene>
    <name evidence="10" type="ORF">FC89_GL000453</name>
</gene>
<dbReference type="OrthoDB" id="9762066at2"/>
<dbReference type="InterPro" id="IPR006104">
    <property type="entry name" value="Glyco_hydro_2_N"/>
</dbReference>
<feature type="domain" description="Glycosyl hydrolases family 2 sugar binding" evidence="9">
    <location>
        <begin position="17"/>
        <end position="183"/>
    </location>
</feature>
<evidence type="ECO:0000259" key="7">
    <source>
        <dbReference type="Pfam" id="PF00703"/>
    </source>
</evidence>
<dbReference type="PATRIC" id="fig|1423750.3.peg.466"/>
<comment type="caution">
    <text evidence="10">The sequence shown here is derived from an EMBL/GenBank/DDBJ whole genome shotgun (WGS) entry which is preliminary data.</text>
</comment>
<dbReference type="Proteomes" id="UP000051451">
    <property type="component" value="Unassembled WGS sequence"/>
</dbReference>
<dbReference type="InterPro" id="IPR017853">
    <property type="entry name" value="GH"/>
</dbReference>
<evidence type="ECO:0000256" key="6">
    <source>
        <dbReference type="RuleBase" id="RU361154"/>
    </source>
</evidence>
<dbReference type="InterPro" id="IPR036156">
    <property type="entry name" value="Beta-gal/glucu_dom_sf"/>
</dbReference>
<proteinExistence type="inferred from homology"/>
<evidence type="ECO:0000313" key="10">
    <source>
        <dbReference type="EMBL" id="KRM07137.1"/>
    </source>
</evidence>
<dbReference type="InterPro" id="IPR006101">
    <property type="entry name" value="Glyco_hydro_2"/>
</dbReference>
<dbReference type="InterPro" id="IPR006103">
    <property type="entry name" value="Glyco_hydro_2_cat"/>
</dbReference>
<dbReference type="Pfam" id="PF02837">
    <property type="entry name" value="Glyco_hydro_2_N"/>
    <property type="match status" value="1"/>
</dbReference>
<dbReference type="Gene3D" id="2.60.120.260">
    <property type="entry name" value="Galactose-binding domain-like"/>
    <property type="match status" value="1"/>
</dbReference>
<feature type="domain" description="Glycoside hydrolase family 2 catalytic" evidence="8">
    <location>
        <begin position="278"/>
        <end position="595"/>
    </location>
</feature>
<dbReference type="GO" id="GO:0019391">
    <property type="term" value="P:glucuronoside catabolic process"/>
    <property type="evidence" value="ECO:0007669"/>
    <property type="project" value="TreeGrafter"/>
</dbReference>
<dbReference type="InterPro" id="IPR023230">
    <property type="entry name" value="Glyco_hydro_2_CS"/>
</dbReference>
<dbReference type="InterPro" id="IPR006102">
    <property type="entry name" value="Ig-like_GH2"/>
</dbReference>
<dbReference type="InterPro" id="IPR013783">
    <property type="entry name" value="Ig-like_fold"/>
</dbReference>
<dbReference type="GO" id="GO:0005975">
    <property type="term" value="P:carbohydrate metabolic process"/>
    <property type="evidence" value="ECO:0007669"/>
    <property type="project" value="InterPro"/>
</dbReference>
<feature type="domain" description="Glycoside hydrolase family 2 immunoglobulin-like beta-sandwich" evidence="7">
    <location>
        <begin position="186"/>
        <end position="276"/>
    </location>
</feature>
<dbReference type="STRING" id="1423750.FC89_GL000453"/>
<sequence length="603" mass="69335">MEDSLLYPVINNYRSDQKLDGLWNFKFDPTSVGGQKGWQNGFSDGIEMPVPASFNDFFTDKDAREYTGDFWYSKSFFLPTYFEGQDIQIRFGAATHRAVVFVNGQEIRSHEGGFLPFTAEVSDAVKFGKENVVSIKINNELHRDALPAGDTLKLKNGKRAVNPFFDFYNYSGLNRSVHLLALPKDHITDYSTTYDVSDDQATVHYNITANTEADFKVNLVDENGKVAATSEGQSGDLTVTNPILWNVRDAHLYTIMIDLVKDGQTLDEYSDEIGLRTIEIKGHEILVNHKSVYLRGFGRHEDSIYAGRAFDLNVERRDMNLMKWIGANSFRSSHYPYDEQVYKFADREGILVIDEVPAVGFKMAAASFLGGLDQSFFDGEWVTELYKKHIDQVRDMIKRDKNHPSVLAWSLCNEPDTSTDAAVPYFTKLFNDSVNLDPEKRPRTFTLNEDDTFEKSKCKQFPDFFLLNRYPGWYHKWGYEISDGEAGLRAELDEWKKSDIDKPVVFSEYGADTEPGLHKLPSIMWSEEYQIELLEMFNRVFDSYDFIRGEQPWNLADFQTVEGNMRVNGNKKGLFTRDRQPKAAAFYLRKRWNKLPLNYKAGQ</sequence>
<dbReference type="Gene3D" id="3.20.20.80">
    <property type="entry name" value="Glycosidases"/>
    <property type="match status" value="1"/>
</dbReference>